<protein>
    <submittedName>
        <fullName evidence="1">Uncharacterized protein</fullName>
    </submittedName>
</protein>
<reference evidence="1" key="2">
    <citation type="journal article" date="2015" name="Data Brief">
        <title>Shoot transcriptome of the giant reed, Arundo donax.</title>
        <authorList>
            <person name="Barrero R.A."/>
            <person name="Guerrero F.D."/>
            <person name="Moolhuijzen P."/>
            <person name="Goolsby J.A."/>
            <person name="Tidwell J."/>
            <person name="Bellgard S.E."/>
            <person name="Bellgard M.I."/>
        </authorList>
    </citation>
    <scope>NUCLEOTIDE SEQUENCE</scope>
    <source>
        <tissue evidence="1">Shoot tissue taken approximately 20 cm above the soil surface</tissue>
    </source>
</reference>
<name>A0A0A9B4I4_ARUDO</name>
<reference evidence="1" key="1">
    <citation type="submission" date="2014-09" db="EMBL/GenBank/DDBJ databases">
        <authorList>
            <person name="Magalhaes I.L.F."/>
            <person name="Oliveira U."/>
            <person name="Santos F.R."/>
            <person name="Vidigal T.H.D.A."/>
            <person name="Brescovit A.D."/>
            <person name="Santos A.J."/>
        </authorList>
    </citation>
    <scope>NUCLEOTIDE SEQUENCE</scope>
    <source>
        <tissue evidence="1">Shoot tissue taken approximately 20 cm above the soil surface</tissue>
    </source>
</reference>
<dbReference type="AlphaFoldDB" id="A0A0A9B4I4"/>
<sequence length="20" mass="2872">MPWWRAHQRWRWKKPWRHGW</sequence>
<dbReference type="EMBL" id="GBRH01240852">
    <property type="protein sequence ID" value="JAD57043.1"/>
    <property type="molecule type" value="Transcribed_RNA"/>
</dbReference>
<evidence type="ECO:0000313" key="1">
    <source>
        <dbReference type="EMBL" id="JAD57043.1"/>
    </source>
</evidence>
<accession>A0A0A9B4I4</accession>
<proteinExistence type="predicted"/>
<organism evidence="1">
    <name type="scientific">Arundo donax</name>
    <name type="common">Giant reed</name>
    <name type="synonym">Donax arundinaceus</name>
    <dbReference type="NCBI Taxonomy" id="35708"/>
    <lineage>
        <taxon>Eukaryota</taxon>
        <taxon>Viridiplantae</taxon>
        <taxon>Streptophyta</taxon>
        <taxon>Embryophyta</taxon>
        <taxon>Tracheophyta</taxon>
        <taxon>Spermatophyta</taxon>
        <taxon>Magnoliopsida</taxon>
        <taxon>Liliopsida</taxon>
        <taxon>Poales</taxon>
        <taxon>Poaceae</taxon>
        <taxon>PACMAD clade</taxon>
        <taxon>Arundinoideae</taxon>
        <taxon>Arundineae</taxon>
        <taxon>Arundo</taxon>
    </lineage>
</organism>